<dbReference type="OrthoDB" id="5397628at2759"/>
<feature type="region of interest" description="Disordered" evidence="1">
    <location>
        <begin position="55"/>
        <end position="232"/>
    </location>
</feature>
<feature type="compositionally biased region" description="Acidic residues" evidence="1">
    <location>
        <begin position="62"/>
        <end position="71"/>
    </location>
</feature>
<accession>A0A6A5ZPX9</accession>
<reference evidence="2" key="1">
    <citation type="journal article" date="2020" name="Stud. Mycol.">
        <title>101 Dothideomycetes genomes: a test case for predicting lifestyles and emergence of pathogens.</title>
        <authorList>
            <person name="Haridas S."/>
            <person name="Albert R."/>
            <person name="Binder M."/>
            <person name="Bloem J."/>
            <person name="Labutti K."/>
            <person name="Salamov A."/>
            <person name="Andreopoulos B."/>
            <person name="Baker S."/>
            <person name="Barry K."/>
            <person name="Bills G."/>
            <person name="Bluhm B."/>
            <person name="Cannon C."/>
            <person name="Castanera R."/>
            <person name="Culley D."/>
            <person name="Daum C."/>
            <person name="Ezra D."/>
            <person name="Gonzalez J."/>
            <person name="Henrissat B."/>
            <person name="Kuo A."/>
            <person name="Liang C."/>
            <person name="Lipzen A."/>
            <person name="Lutzoni F."/>
            <person name="Magnuson J."/>
            <person name="Mondo S."/>
            <person name="Nolan M."/>
            <person name="Ohm R."/>
            <person name="Pangilinan J."/>
            <person name="Park H.-J."/>
            <person name="Ramirez L."/>
            <person name="Alfaro M."/>
            <person name="Sun H."/>
            <person name="Tritt A."/>
            <person name="Yoshinaga Y."/>
            <person name="Zwiers L.-H."/>
            <person name="Turgeon B."/>
            <person name="Goodwin S."/>
            <person name="Spatafora J."/>
            <person name="Crous P."/>
            <person name="Grigoriev I."/>
        </authorList>
    </citation>
    <scope>NUCLEOTIDE SEQUENCE</scope>
    <source>
        <strain evidence="2">CBS 627.86</strain>
    </source>
</reference>
<protein>
    <submittedName>
        <fullName evidence="2">Uncharacterized protein</fullName>
    </submittedName>
</protein>
<proteinExistence type="predicted"/>
<organism evidence="2 3">
    <name type="scientific">Lophiotrema nucula</name>
    <dbReference type="NCBI Taxonomy" id="690887"/>
    <lineage>
        <taxon>Eukaryota</taxon>
        <taxon>Fungi</taxon>
        <taxon>Dikarya</taxon>
        <taxon>Ascomycota</taxon>
        <taxon>Pezizomycotina</taxon>
        <taxon>Dothideomycetes</taxon>
        <taxon>Pleosporomycetidae</taxon>
        <taxon>Pleosporales</taxon>
        <taxon>Lophiotremataceae</taxon>
        <taxon>Lophiotrema</taxon>
    </lineage>
</organism>
<feature type="compositionally biased region" description="Basic and acidic residues" evidence="1">
    <location>
        <begin position="157"/>
        <end position="186"/>
    </location>
</feature>
<name>A0A6A5ZPX9_9PLEO</name>
<evidence type="ECO:0000313" key="3">
    <source>
        <dbReference type="Proteomes" id="UP000799770"/>
    </source>
</evidence>
<dbReference type="Proteomes" id="UP000799770">
    <property type="component" value="Unassembled WGS sequence"/>
</dbReference>
<sequence>MAAILSPIRALLNLLLPFTDKNTPLVQDLIHTIVLCGTLYFAPQLVELYHSRKPSHIVPEPPDPEETEGTQEDLPRDDGWVLQPDTEDEAVERPPPAPTPPPGQNGEPAGWLPPDDAPPQFLDGEGEAGPANFADNDRPRPTPANRTVGAKKAKSLARKDQRRAYHEFHRQQAELRRQEEAKEAPAREAALLAEKQRRAEVEKEIQENARKERERKKEEERKEQEEESKRRERALRTVRELFEKKGAVDLGDVAWKEDKNSLWIERLVRASGLLSQASKRGESTHIMITGGGWLVRIDEDLMRQAYTDAIAFGNKRDGKVSFSELGGMLEKAVRARAKA</sequence>
<evidence type="ECO:0000313" key="2">
    <source>
        <dbReference type="EMBL" id="KAF2120288.1"/>
    </source>
</evidence>
<gene>
    <name evidence="2" type="ORF">BDV96DRAFT_485866</name>
</gene>
<feature type="compositionally biased region" description="Pro residues" evidence="1">
    <location>
        <begin position="93"/>
        <end position="103"/>
    </location>
</feature>
<dbReference type="EMBL" id="ML977314">
    <property type="protein sequence ID" value="KAF2120288.1"/>
    <property type="molecule type" value="Genomic_DNA"/>
</dbReference>
<dbReference type="AlphaFoldDB" id="A0A6A5ZPX9"/>
<keyword evidence="3" id="KW-1185">Reference proteome</keyword>
<evidence type="ECO:0000256" key="1">
    <source>
        <dbReference type="SAM" id="MobiDB-lite"/>
    </source>
</evidence>
<feature type="compositionally biased region" description="Basic and acidic residues" evidence="1">
    <location>
        <begin position="194"/>
        <end position="232"/>
    </location>
</feature>